<organism evidence="1">
    <name type="scientific">Triticum urartu</name>
    <name type="common">Red wild einkorn</name>
    <name type="synonym">Crithodium urartu</name>
    <dbReference type="NCBI Taxonomy" id="4572"/>
    <lineage>
        <taxon>Eukaryota</taxon>
        <taxon>Viridiplantae</taxon>
        <taxon>Streptophyta</taxon>
        <taxon>Embryophyta</taxon>
        <taxon>Tracheophyta</taxon>
        <taxon>Spermatophyta</taxon>
        <taxon>Magnoliopsida</taxon>
        <taxon>Liliopsida</taxon>
        <taxon>Poales</taxon>
        <taxon>Poaceae</taxon>
        <taxon>BOP clade</taxon>
        <taxon>Pooideae</taxon>
        <taxon>Triticodae</taxon>
        <taxon>Triticeae</taxon>
        <taxon>Triticinae</taxon>
        <taxon>Triticum</taxon>
    </lineage>
</organism>
<accession>M7ZAT4</accession>
<sequence>MVQQAWQAAGAAVKAKGTSSDDDLIRHQQRDTSPLAIFGRINSSFGFIARFCPCYAYCSYMALQGYGWSALFRRSSIFFVACAFRSIRFCLFSEMDDDERCNRKFRAELYTLQWEWHDNTKNVFMSKNGSIINFQNVSIEFFPSISYLLSTSRKSVEKVSQKLKSSFNMVSYLLTYHVKREDLKPYLGEEDELSSRMTSFQEGEDDEDINTIVTPTAPAVIHTEPITRARAHQLNYQVFSFLDNDSNVHENMMLPKLDIFVLLTNEVPSLDKKDEP</sequence>
<reference evidence="1" key="1">
    <citation type="journal article" date="2013" name="Nature">
        <title>Draft genome of the wheat A-genome progenitor Triticum urartu.</title>
        <authorList>
            <person name="Ling H.Q."/>
            <person name="Zhao S."/>
            <person name="Liu D."/>
            <person name="Wang J."/>
            <person name="Sun H."/>
            <person name="Zhang C."/>
            <person name="Fan H."/>
            <person name="Li D."/>
            <person name="Dong L."/>
            <person name="Tao Y."/>
            <person name="Gao C."/>
            <person name="Wu H."/>
            <person name="Li Y."/>
            <person name="Cui Y."/>
            <person name="Guo X."/>
            <person name="Zheng S."/>
            <person name="Wang B."/>
            <person name="Yu K."/>
            <person name="Liang Q."/>
            <person name="Yang W."/>
            <person name="Lou X."/>
            <person name="Chen J."/>
            <person name="Feng M."/>
            <person name="Jian J."/>
            <person name="Zhang X."/>
            <person name="Luo G."/>
            <person name="Jiang Y."/>
            <person name="Liu J."/>
            <person name="Wang Z."/>
            <person name="Sha Y."/>
            <person name="Zhang B."/>
            <person name="Wu H."/>
            <person name="Tang D."/>
            <person name="Shen Q."/>
            <person name="Xue P."/>
            <person name="Zou S."/>
            <person name="Wang X."/>
            <person name="Liu X."/>
            <person name="Wang F."/>
            <person name="Yang Y."/>
            <person name="An X."/>
            <person name="Dong Z."/>
            <person name="Zhang K."/>
            <person name="Zhang X."/>
            <person name="Luo M.C."/>
            <person name="Dvorak J."/>
            <person name="Tong Y."/>
            <person name="Wang J."/>
            <person name="Yang H."/>
            <person name="Li Z."/>
            <person name="Wang D."/>
            <person name="Zhang A."/>
            <person name="Wang J."/>
        </authorList>
    </citation>
    <scope>NUCLEOTIDE SEQUENCE</scope>
</reference>
<evidence type="ECO:0000313" key="1">
    <source>
        <dbReference type="EMBL" id="EMS57162.1"/>
    </source>
</evidence>
<name>M7ZAT4_TRIUA</name>
<gene>
    <name evidence="1" type="ORF">TRIUR3_34107</name>
</gene>
<proteinExistence type="predicted"/>
<dbReference type="AlphaFoldDB" id="M7ZAT4"/>
<protein>
    <submittedName>
        <fullName evidence="1">Uncharacterized protein</fullName>
    </submittedName>
</protein>
<dbReference type="EMBL" id="KD149443">
    <property type="protein sequence ID" value="EMS57162.1"/>
    <property type="molecule type" value="Genomic_DNA"/>
</dbReference>